<dbReference type="PROSITE" id="PS50011">
    <property type="entry name" value="PROTEIN_KINASE_DOM"/>
    <property type="match status" value="1"/>
</dbReference>
<gene>
    <name evidence="4" type="ORF">CFC21_059053</name>
</gene>
<dbReference type="Gene3D" id="1.10.510.10">
    <property type="entry name" value="Transferase(Phosphotransferase) domain 1"/>
    <property type="match status" value="1"/>
</dbReference>
<dbReference type="SUPFAM" id="SSF56112">
    <property type="entry name" value="Protein kinase-like (PK-like)"/>
    <property type="match status" value="1"/>
</dbReference>
<dbReference type="EMBL" id="CM022221">
    <property type="protein sequence ID" value="KAF7050731.1"/>
    <property type="molecule type" value="Genomic_DNA"/>
</dbReference>
<dbReference type="GO" id="GO:0005524">
    <property type="term" value="F:ATP binding"/>
    <property type="evidence" value="ECO:0007669"/>
    <property type="project" value="UniProtKB-KW"/>
</dbReference>
<feature type="domain" description="Protein kinase" evidence="3">
    <location>
        <begin position="1"/>
        <end position="38"/>
    </location>
</feature>
<name>A0A9R1GQM2_WHEAT</name>
<dbReference type="Proteomes" id="UP000815260">
    <property type="component" value="Chromosome 4B"/>
</dbReference>
<dbReference type="OrthoDB" id="676979at2759"/>
<evidence type="ECO:0000259" key="3">
    <source>
        <dbReference type="PROSITE" id="PS50011"/>
    </source>
</evidence>
<dbReference type="InterPro" id="IPR011009">
    <property type="entry name" value="Kinase-like_dom_sf"/>
</dbReference>
<dbReference type="Pfam" id="PF00069">
    <property type="entry name" value="Pkinase"/>
    <property type="match status" value="1"/>
</dbReference>
<dbReference type="GO" id="GO:0004672">
    <property type="term" value="F:protein kinase activity"/>
    <property type="evidence" value="ECO:0007669"/>
    <property type="project" value="InterPro"/>
</dbReference>
<evidence type="ECO:0000313" key="4">
    <source>
        <dbReference type="EMBL" id="KAF7050731.1"/>
    </source>
</evidence>
<evidence type="ECO:0000256" key="2">
    <source>
        <dbReference type="ARBA" id="ARBA00022840"/>
    </source>
</evidence>
<evidence type="ECO:0000256" key="1">
    <source>
        <dbReference type="ARBA" id="ARBA00022741"/>
    </source>
</evidence>
<dbReference type="InterPro" id="IPR008271">
    <property type="entry name" value="Ser/Thr_kinase_AS"/>
</dbReference>
<dbReference type="PANTHER" id="PTHR47989:SF47">
    <property type="entry name" value="SERINE_THREONINE-PROTEIN KINASE PBL28-RELATED"/>
    <property type="match status" value="1"/>
</dbReference>
<keyword evidence="1" id="KW-0547">Nucleotide-binding</keyword>
<keyword evidence="2" id="KW-0067">ATP-binding</keyword>
<sequence>AGLAYLHHDCRPAVIHRDVKSSNVLLDPNMEAKIADFG</sequence>
<proteinExistence type="predicted"/>
<reference evidence="4" key="1">
    <citation type="journal article" date="2017" name="Gigascience">
        <title>The first near-complete assembly of the hexaploid bread wheat genome, Triticum aestivum.</title>
        <authorList>
            <person name="Zimin A.V."/>
            <person name="Puiu D."/>
            <person name="Hall R."/>
            <person name="Kingan S."/>
            <person name="Clavijo B.J."/>
            <person name="Salzberg S.L."/>
        </authorList>
    </citation>
    <scope>NUCLEOTIDE SEQUENCE</scope>
    <source>
        <tissue evidence="4">Leaf</tissue>
    </source>
</reference>
<dbReference type="PANTHER" id="PTHR47989">
    <property type="entry name" value="OS01G0750732 PROTEIN"/>
    <property type="match status" value="1"/>
</dbReference>
<dbReference type="AlphaFoldDB" id="A0A9R1GQM2"/>
<dbReference type="PROSITE" id="PS00108">
    <property type="entry name" value="PROTEIN_KINASE_ST"/>
    <property type="match status" value="1"/>
</dbReference>
<dbReference type="InterPro" id="IPR000719">
    <property type="entry name" value="Prot_kinase_dom"/>
</dbReference>
<feature type="non-terminal residue" evidence="4">
    <location>
        <position position="38"/>
    </location>
</feature>
<accession>A0A9R1GQM2</accession>
<comment type="caution">
    <text evidence="4">The sequence shown here is derived from an EMBL/GenBank/DDBJ whole genome shotgun (WGS) entry which is preliminary data.</text>
</comment>
<organism evidence="4">
    <name type="scientific">Triticum aestivum</name>
    <name type="common">Wheat</name>
    <dbReference type="NCBI Taxonomy" id="4565"/>
    <lineage>
        <taxon>Eukaryota</taxon>
        <taxon>Viridiplantae</taxon>
        <taxon>Streptophyta</taxon>
        <taxon>Embryophyta</taxon>
        <taxon>Tracheophyta</taxon>
        <taxon>Spermatophyta</taxon>
        <taxon>Magnoliopsida</taxon>
        <taxon>Liliopsida</taxon>
        <taxon>Poales</taxon>
        <taxon>Poaceae</taxon>
        <taxon>BOP clade</taxon>
        <taxon>Pooideae</taxon>
        <taxon>Triticodae</taxon>
        <taxon>Triticeae</taxon>
        <taxon>Triticinae</taxon>
        <taxon>Triticum</taxon>
    </lineage>
</organism>
<protein>
    <recommendedName>
        <fullName evidence="3">Protein kinase domain-containing protein</fullName>
    </recommendedName>
</protein>
<reference evidence="4" key="2">
    <citation type="submission" date="2020-03" db="EMBL/GenBank/DDBJ databases">
        <title>The second near-complete assembly of the hexaploid bread wheat (Triticum aestivum) genome.</title>
        <authorList>
            <person name="Zimin A.V."/>
            <person name="Puiu D."/>
            <person name="Shumante A."/>
            <person name="Alonge M."/>
            <person name="Salzberg S.L."/>
        </authorList>
    </citation>
    <scope>NUCLEOTIDE SEQUENCE</scope>
    <source>
        <tissue evidence="4">Leaf</tissue>
    </source>
</reference>
<feature type="non-terminal residue" evidence="4">
    <location>
        <position position="1"/>
    </location>
</feature>